<dbReference type="SUPFAM" id="SSF55073">
    <property type="entry name" value="Nucleotide cyclase"/>
    <property type="match status" value="1"/>
</dbReference>
<dbReference type="SMART" id="SM01079">
    <property type="entry name" value="CHASE"/>
    <property type="match status" value="1"/>
</dbReference>
<evidence type="ECO:0000256" key="1">
    <source>
        <dbReference type="ARBA" id="ARBA00004370"/>
    </source>
</evidence>
<dbReference type="GO" id="GO:1902201">
    <property type="term" value="P:negative regulation of bacterial-type flagellum-dependent cell motility"/>
    <property type="evidence" value="ECO:0007669"/>
    <property type="project" value="TreeGrafter"/>
</dbReference>
<dbReference type="PANTHER" id="PTHR45138">
    <property type="entry name" value="REGULATORY COMPONENTS OF SENSORY TRANSDUCTION SYSTEM"/>
    <property type="match status" value="1"/>
</dbReference>
<dbReference type="EMBL" id="LOSJ02000002">
    <property type="protein sequence ID" value="PNM58229.1"/>
    <property type="molecule type" value="Genomic_DNA"/>
</dbReference>
<dbReference type="AlphaFoldDB" id="A0A2J9V345"/>
<feature type="transmembrane region" description="Helical" evidence="7">
    <location>
        <begin position="12"/>
        <end position="29"/>
    </location>
</feature>
<protein>
    <recommendedName>
        <fullName evidence="2">diguanylate cyclase</fullName>
        <ecNumber evidence="2">2.7.7.65</ecNumber>
    </recommendedName>
</protein>
<dbReference type="NCBIfam" id="TIGR00254">
    <property type="entry name" value="GGDEF"/>
    <property type="match status" value="1"/>
</dbReference>
<keyword evidence="3 7" id="KW-0812">Transmembrane</keyword>
<dbReference type="GO" id="GO:0052621">
    <property type="term" value="F:diguanylate cyclase activity"/>
    <property type="evidence" value="ECO:0007669"/>
    <property type="project" value="UniProtKB-EC"/>
</dbReference>
<evidence type="ECO:0000259" key="9">
    <source>
        <dbReference type="PROSITE" id="PS50887"/>
    </source>
</evidence>
<evidence type="ECO:0000259" key="8">
    <source>
        <dbReference type="PROSITE" id="PS50839"/>
    </source>
</evidence>
<accession>A0A2J9V345</accession>
<dbReference type="InterPro" id="IPR029787">
    <property type="entry name" value="Nucleotide_cyclase"/>
</dbReference>
<dbReference type="PROSITE" id="PS50887">
    <property type="entry name" value="GGDEF"/>
    <property type="match status" value="1"/>
</dbReference>
<dbReference type="GO" id="GO:0005886">
    <property type="term" value="C:plasma membrane"/>
    <property type="evidence" value="ECO:0007669"/>
    <property type="project" value="TreeGrafter"/>
</dbReference>
<dbReference type="InterPro" id="IPR050469">
    <property type="entry name" value="Diguanylate_Cyclase"/>
</dbReference>
<dbReference type="GO" id="GO:0043709">
    <property type="term" value="P:cell adhesion involved in single-species biofilm formation"/>
    <property type="evidence" value="ECO:0007669"/>
    <property type="project" value="TreeGrafter"/>
</dbReference>
<dbReference type="InterPro" id="IPR043128">
    <property type="entry name" value="Rev_trsase/Diguanyl_cyclase"/>
</dbReference>
<feature type="domain" description="GGDEF" evidence="9">
    <location>
        <begin position="375"/>
        <end position="506"/>
    </location>
</feature>
<comment type="caution">
    <text evidence="10">The sequence shown here is derived from an EMBL/GenBank/DDBJ whole genome shotgun (WGS) entry which is preliminary data.</text>
</comment>
<dbReference type="PANTHER" id="PTHR45138:SF9">
    <property type="entry name" value="DIGUANYLATE CYCLASE DGCM-RELATED"/>
    <property type="match status" value="1"/>
</dbReference>
<proteinExistence type="predicted"/>
<dbReference type="InterPro" id="IPR042240">
    <property type="entry name" value="CHASE_sf"/>
</dbReference>
<dbReference type="Gene3D" id="3.30.70.270">
    <property type="match status" value="1"/>
</dbReference>
<dbReference type="RefSeq" id="WP_001120543.1">
    <property type="nucleotide sequence ID" value="NZ_CAWMSS010000001.1"/>
</dbReference>
<comment type="subcellular location">
    <subcellularLocation>
        <location evidence="1">Membrane</location>
    </subcellularLocation>
</comment>
<dbReference type="SMART" id="SM00267">
    <property type="entry name" value="GGDEF"/>
    <property type="match status" value="1"/>
</dbReference>
<dbReference type="Pfam" id="PF00990">
    <property type="entry name" value="GGDEF"/>
    <property type="match status" value="1"/>
</dbReference>
<evidence type="ECO:0000256" key="7">
    <source>
        <dbReference type="SAM" id="Phobius"/>
    </source>
</evidence>
<evidence type="ECO:0000256" key="3">
    <source>
        <dbReference type="ARBA" id="ARBA00022692"/>
    </source>
</evidence>
<evidence type="ECO:0000313" key="10">
    <source>
        <dbReference type="EMBL" id="PNM58229.1"/>
    </source>
</evidence>
<organism evidence="10 11">
    <name type="scientific">Vibrio mimicus</name>
    <dbReference type="NCBI Taxonomy" id="674"/>
    <lineage>
        <taxon>Bacteria</taxon>
        <taxon>Pseudomonadati</taxon>
        <taxon>Pseudomonadota</taxon>
        <taxon>Gammaproteobacteria</taxon>
        <taxon>Vibrionales</taxon>
        <taxon>Vibrionaceae</taxon>
        <taxon>Vibrio</taxon>
    </lineage>
</organism>
<comment type="catalytic activity">
    <reaction evidence="6">
        <text>2 GTP = 3',3'-c-di-GMP + 2 diphosphate</text>
        <dbReference type="Rhea" id="RHEA:24898"/>
        <dbReference type="ChEBI" id="CHEBI:33019"/>
        <dbReference type="ChEBI" id="CHEBI:37565"/>
        <dbReference type="ChEBI" id="CHEBI:58805"/>
        <dbReference type="EC" id="2.7.7.65"/>
    </reaction>
</comment>
<dbReference type="EC" id="2.7.7.65" evidence="2"/>
<feature type="domain" description="CHASE" evidence="8">
    <location>
        <begin position="71"/>
        <end position="291"/>
    </location>
</feature>
<keyword evidence="11" id="KW-1185">Reference proteome</keyword>
<keyword evidence="4 7" id="KW-1133">Transmembrane helix</keyword>
<dbReference type="Gene3D" id="3.30.450.350">
    <property type="entry name" value="CHASE domain"/>
    <property type="match status" value="1"/>
</dbReference>
<keyword evidence="5 7" id="KW-0472">Membrane</keyword>
<sequence>MPHRFREILPHVVLLSSLLMATLLVYTAYSLQKRYNVTIFENLADRQTQALQQVVESDIHFIGSVANFFQSTSMDDWEHFQSFAAQTLKDSNSLIGLQWMAKVEASQLPEYTQKIRAFFPEFTLYTVPENGKKTYGYILNGEPVYVLSDIFPLTPANRDLLGFYSSRERFQHVIDNITNTGKANLSDKVRLLQDGIDRSIKKDGMLVYHPVFDKGNQELLGVMIGVVRLSVYFDNLVLKTAMEQQLRIQVVDNGFDAEDDPVLYQSEGWEEGKGVPMQKRVHLSNRDWTIKFCLLEPLTQNDKWILFGMSLGGVIISLLLGYITRLLLEEKTRLEEMLDERTAELRYLAEHDSLTGIYNRRSFNNLLSNMLNSGQPFTLVSFDIDCFKQINDSHGHLVGDDALVHVVNLVTQKLLPNDHFVRMGGDEFAILSNVAERETLSNYLESIRATVERNPLVINQGSVALTVSIGACISEGLNESELLHSVDAQLYLSKTLGRNRVSIAEQCSKAESNYAVKSGRMFNFM</sequence>
<dbReference type="STRING" id="674.VM_07960"/>
<dbReference type="CDD" id="cd01949">
    <property type="entry name" value="GGDEF"/>
    <property type="match status" value="1"/>
</dbReference>
<dbReference type="Pfam" id="PF03924">
    <property type="entry name" value="CHASE"/>
    <property type="match status" value="1"/>
</dbReference>
<dbReference type="GO" id="GO:0007165">
    <property type="term" value="P:signal transduction"/>
    <property type="evidence" value="ECO:0007669"/>
    <property type="project" value="UniProtKB-ARBA"/>
</dbReference>
<dbReference type="Proteomes" id="UP000053748">
    <property type="component" value="Unassembled WGS sequence"/>
</dbReference>
<dbReference type="OrthoDB" id="6572677at2"/>
<name>A0A2J9V345_VIBMI</name>
<reference evidence="10" key="1">
    <citation type="submission" date="2017-12" db="EMBL/GenBank/DDBJ databases">
        <title>FDA dAtabase for Regulatory Grade micrObial Sequences (FDA-ARGOS): Supporting development and validation of Infectious Disease Dx tests.</title>
        <authorList>
            <person name="Hoffmann M."/>
            <person name="Allard M."/>
            <person name="Evans P."/>
            <person name="Brown E."/>
            <person name="Tallon L.J."/>
            <person name="Sadzewicz L."/>
            <person name="Sengamalay N."/>
            <person name="Ott S."/>
            <person name="Godinez A."/>
            <person name="Nagaraj S."/>
            <person name="Vavikolanu K."/>
            <person name="Aluvathingal J."/>
            <person name="Nadendla S."/>
            <person name="Hobson J."/>
            <person name="Sichtig H."/>
        </authorList>
    </citation>
    <scope>NUCLEOTIDE SEQUENCE [LARGE SCALE GENOMIC DNA]</scope>
    <source>
        <strain evidence="10">FDAARGOS_113</strain>
    </source>
</reference>
<dbReference type="InterPro" id="IPR000160">
    <property type="entry name" value="GGDEF_dom"/>
</dbReference>
<gene>
    <name evidence="10" type="ORF">AL544_020325</name>
</gene>
<evidence type="ECO:0000313" key="11">
    <source>
        <dbReference type="Proteomes" id="UP000053748"/>
    </source>
</evidence>
<dbReference type="InterPro" id="IPR006189">
    <property type="entry name" value="CHASE_dom"/>
</dbReference>
<dbReference type="PROSITE" id="PS50839">
    <property type="entry name" value="CHASE"/>
    <property type="match status" value="1"/>
</dbReference>
<feature type="transmembrane region" description="Helical" evidence="7">
    <location>
        <begin position="304"/>
        <end position="328"/>
    </location>
</feature>
<evidence type="ECO:0000256" key="2">
    <source>
        <dbReference type="ARBA" id="ARBA00012528"/>
    </source>
</evidence>
<evidence type="ECO:0000256" key="5">
    <source>
        <dbReference type="ARBA" id="ARBA00023136"/>
    </source>
</evidence>
<evidence type="ECO:0000256" key="4">
    <source>
        <dbReference type="ARBA" id="ARBA00022989"/>
    </source>
</evidence>
<evidence type="ECO:0000256" key="6">
    <source>
        <dbReference type="ARBA" id="ARBA00034247"/>
    </source>
</evidence>